<proteinExistence type="predicted"/>
<accession>A0ABD1TTV7</accession>
<evidence type="ECO:0000313" key="2">
    <source>
        <dbReference type="Proteomes" id="UP001604277"/>
    </source>
</evidence>
<dbReference type="AlphaFoldDB" id="A0ABD1TTV7"/>
<dbReference type="EMBL" id="JBFOLJ010000008">
    <property type="protein sequence ID" value="KAL2516008.1"/>
    <property type="molecule type" value="Genomic_DNA"/>
</dbReference>
<gene>
    <name evidence="1" type="ORF">Fot_29979</name>
</gene>
<sequence length="166" mass="18755">MSRDVGGEGKRSARAINISNEVQTKENYTNLYSGGASIGCIICHFEQPKLKESQNDDVFVESGHLLLEEVRLCQANSTQYLDNPVMQHIPSFKAASGYFLRIDQMAAQSDKYTLPLLFVRLVGEVVGFCELIQPLMDVIPNEWKRMKEDKVGTNFEERPKIVDLRG</sequence>
<protein>
    <submittedName>
        <fullName evidence="1">Uncharacterized protein</fullName>
    </submittedName>
</protein>
<keyword evidence="2" id="KW-1185">Reference proteome</keyword>
<dbReference type="Proteomes" id="UP001604277">
    <property type="component" value="Unassembled WGS sequence"/>
</dbReference>
<evidence type="ECO:0000313" key="1">
    <source>
        <dbReference type="EMBL" id="KAL2516008.1"/>
    </source>
</evidence>
<name>A0ABD1TTV7_9LAMI</name>
<reference evidence="2" key="1">
    <citation type="submission" date="2024-07" db="EMBL/GenBank/DDBJ databases">
        <title>Two chromosome-level genome assemblies of Korean endemic species Abeliophyllum distichum and Forsythia ovata (Oleaceae).</title>
        <authorList>
            <person name="Jang H."/>
        </authorList>
    </citation>
    <scope>NUCLEOTIDE SEQUENCE [LARGE SCALE GENOMIC DNA]</scope>
</reference>
<comment type="caution">
    <text evidence="1">The sequence shown here is derived from an EMBL/GenBank/DDBJ whole genome shotgun (WGS) entry which is preliminary data.</text>
</comment>
<organism evidence="1 2">
    <name type="scientific">Forsythia ovata</name>
    <dbReference type="NCBI Taxonomy" id="205694"/>
    <lineage>
        <taxon>Eukaryota</taxon>
        <taxon>Viridiplantae</taxon>
        <taxon>Streptophyta</taxon>
        <taxon>Embryophyta</taxon>
        <taxon>Tracheophyta</taxon>
        <taxon>Spermatophyta</taxon>
        <taxon>Magnoliopsida</taxon>
        <taxon>eudicotyledons</taxon>
        <taxon>Gunneridae</taxon>
        <taxon>Pentapetalae</taxon>
        <taxon>asterids</taxon>
        <taxon>lamiids</taxon>
        <taxon>Lamiales</taxon>
        <taxon>Oleaceae</taxon>
        <taxon>Forsythieae</taxon>
        <taxon>Forsythia</taxon>
    </lineage>
</organism>